<dbReference type="EnsemblPlants" id="Pp3c25_930V3.2">
    <property type="protein sequence ID" value="Pp3c25_930V3.2"/>
    <property type="gene ID" value="Pp3c25_930"/>
</dbReference>
<protein>
    <submittedName>
        <fullName evidence="1">Uncharacterized protein</fullName>
    </submittedName>
</protein>
<dbReference type="Gramene" id="Pp3c25_930V3.2">
    <property type="protein sequence ID" value="Pp3c25_930V3.2"/>
    <property type="gene ID" value="Pp3c25_930"/>
</dbReference>
<reference evidence="1 2" key="1">
    <citation type="journal article" date="2008" name="Science">
        <title>The Physcomitrella genome reveals evolutionary insights into the conquest of land by plants.</title>
        <authorList>
            <person name="Rensing S."/>
            <person name="Lang D."/>
            <person name="Zimmer A."/>
            <person name="Terry A."/>
            <person name="Salamov A."/>
            <person name="Shapiro H."/>
            <person name="Nishiyama T."/>
            <person name="Perroud P.-F."/>
            <person name="Lindquist E."/>
            <person name="Kamisugi Y."/>
            <person name="Tanahashi T."/>
            <person name="Sakakibara K."/>
            <person name="Fujita T."/>
            <person name="Oishi K."/>
            <person name="Shin-I T."/>
            <person name="Kuroki Y."/>
            <person name="Toyoda A."/>
            <person name="Suzuki Y."/>
            <person name="Hashimoto A."/>
            <person name="Yamaguchi K."/>
            <person name="Sugano A."/>
            <person name="Kohara Y."/>
            <person name="Fujiyama A."/>
            <person name="Anterola A."/>
            <person name="Aoki S."/>
            <person name="Ashton N."/>
            <person name="Barbazuk W.B."/>
            <person name="Barker E."/>
            <person name="Bennetzen J."/>
            <person name="Bezanilla M."/>
            <person name="Blankenship R."/>
            <person name="Cho S.H."/>
            <person name="Dutcher S."/>
            <person name="Estelle M."/>
            <person name="Fawcett J.A."/>
            <person name="Gundlach H."/>
            <person name="Hanada K."/>
            <person name="Heyl A."/>
            <person name="Hicks K.A."/>
            <person name="Hugh J."/>
            <person name="Lohr M."/>
            <person name="Mayer K."/>
            <person name="Melkozernov A."/>
            <person name="Murata T."/>
            <person name="Nelson D."/>
            <person name="Pils B."/>
            <person name="Prigge M."/>
            <person name="Reiss B."/>
            <person name="Renner T."/>
            <person name="Rombauts S."/>
            <person name="Rushton P."/>
            <person name="Sanderfoot A."/>
            <person name="Schween G."/>
            <person name="Shiu S.-H."/>
            <person name="Stueber K."/>
            <person name="Theodoulou F.L."/>
            <person name="Tu H."/>
            <person name="Van de Peer Y."/>
            <person name="Verrier P.J."/>
            <person name="Waters E."/>
            <person name="Wood A."/>
            <person name="Yang L."/>
            <person name="Cove D."/>
            <person name="Cuming A."/>
            <person name="Hasebe M."/>
            <person name="Lucas S."/>
            <person name="Mishler D.B."/>
            <person name="Reski R."/>
            <person name="Grigoriev I."/>
            <person name="Quatrano R.S."/>
            <person name="Boore J.L."/>
        </authorList>
    </citation>
    <scope>NUCLEOTIDE SEQUENCE [LARGE SCALE GENOMIC DNA]</scope>
    <source>
        <strain evidence="1 2">cv. Gransden 2004</strain>
    </source>
</reference>
<organism evidence="1 2">
    <name type="scientific">Physcomitrium patens</name>
    <name type="common">Spreading-leaved earth moss</name>
    <name type="synonym">Physcomitrella patens</name>
    <dbReference type="NCBI Taxonomy" id="3218"/>
    <lineage>
        <taxon>Eukaryota</taxon>
        <taxon>Viridiplantae</taxon>
        <taxon>Streptophyta</taxon>
        <taxon>Embryophyta</taxon>
        <taxon>Bryophyta</taxon>
        <taxon>Bryophytina</taxon>
        <taxon>Bryopsida</taxon>
        <taxon>Funariidae</taxon>
        <taxon>Funariales</taxon>
        <taxon>Funariaceae</taxon>
        <taxon>Physcomitrium</taxon>
    </lineage>
</organism>
<reference evidence="1 2" key="2">
    <citation type="journal article" date="2018" name="Plant J.">
        <title>The Physcomitrella patens chromosome-scale assembly reveals moss genome structure and evolution.</title>
        <authorList>
            <person name="Lang D."/>
            <person name="Ullrich K.K."/>
            <person name="Murat F."/>
            <person name="Fuchs J."/>
            <person name="Jenkins J."/>
            <person name="Haas F.B."/>
            <person name="Piednoel M."/>
            <person name="Gundlach H."/>
            <person name="Van Bel M."/>
            <person name="Meyberg R."/>
            <person name="Vives C."/>
            <person name="Morata J."/>
            <person name="Symeonidi A."/>
            <person name="Hiss M."/>
            <person name="Muchero W."/>
            <person name="Kamisugi Y."/>
            <person name="Saleh O."/>
            <person name="Blanc G."/>
            <person name="Decker E.L."/>
            <person name="van Gessel N."/>
            <person name="Grimwood J."/>
            <person name="Hayes R.D."/>
            <person name="Graham S.W."/>
            <person name="Gunter L.E."/>
            <person name="McDaniel S.F."/>
            <person name="Hoernstein S.N.W."/>
            <person name="Larsson A."/>
            <person name="Li F.W."/>
            <person name="Perroud P.F."/>
            <person name="Phillips J."/>
            <person name="Ranjan P."/>
            <person name="Rokshar D.S."/>
            <person name="Rothfels C.J."/>
            <person name="Schneider L."/>
            <person name="Shu S."/>
            <person name="Stevenson D.W."/>
            <person name="Thummler F."/>
            <person name="Tillich M."/>
            <person name="Villarreal Aguilar J.C."/>
            <person name="Widiez T."/>
            <person name="Wong G.K."/>
            <person name="Wymore A."/>
            <person name="Zhang Y."/>
            <person name="Zimmer A.D."/>
            <person name="Quatrano R.S."/>
            <person name="Mayer K.F.X."/>
            <person name="Goodstein D."/>
            <person name="Casacuberta J.M."/>
            <person name="Vandepoele K."/>
            <person name="Reski R."/>
            <person name="Cuming A.C."/>
            <person name="Tuskan G.A."/>
            <person name="Maumus F."/>
            <person name="Salse J."/>
            <person name="Schmutz J."/>
            <person name="Rensing S.A."/>
        </authorList>
    </citation>
    <scope>NUCLEOTIDE SEQUENCE [LARGE SCALE GENOMIC DNA]</scope>
    <source>
        <strain evidence="1 2">cv. Gransden 2004</strain>
    </source>
</reference>
<proteinExistence type="predicted"/>
<evidence type="ECO:0000313" key="1">
    <source>
        <dbReference type="EnsemblPlants" id="Pp3c25_930V3.2"/>
    </source>
</evidence>
<keyword evidence="2" id="KW-1185">Reference proteome</keyword>
<dbReference type="EMBL" id="ABEU02000025">
    <property type="status" value="NOT_ANNOTATED_CDS"/>
    <property type="molecule type" value="Genomic_DNA"/>
</dbReference>
<name>A0A7I4CRH9_PHYPA</name>
<dbReference type="AlphaFoldDB" id="A0A7I4CRH9"/>
<reference evidence="1" key="3">
    <citation type="submission" date="2020-12" db="UniProtKB">
        <authorList>
            <consortium name="EnsemblPlants"/>
        </authorList>
    </citation>
    <scope>IDENTIFICATION</scope>
</reference>
<accession>A0A7I4CRH9</accession>
<sequence>MTWQKGFQAVDMLSRETCLAIGIVCKGRKCERQRNPHQIRQSPYRQVMPVESAYPFSGLVNFLHAV</sequence>
<evidence type="ECO:0000313" key="2">
    <source>
        <dbReference type="Proteomes" id="UP000006727"/>
    </source>
</evidence>
<dbReference type="Proteomes" id="UP000006727">
    <property type="component" value="Chromosome 25"/>
</dbReference>